<protein>
    <submittedName>
        <fullName evidence="4">Flavin-dependent oxidoreductase</fullName>
    </submittedName>
</protein>
<accession>A0A936YYF0</accession>
<evidence type="ECO:0000256" key="2">
    <source>
        <dbReference type="ARBA" id="ARBA00023033"/>
    </source>
</evidence>
<evidence type="ECO:0000313" key="4">
    <source>
        <dbReference type="EMBL" id="MBL0390235.1"/>
    </source>
</evidence>
<feature type="domain" description="FAD-binding" evidence="3">
    <location>
        <begin position="304"/>
        <end position="347"/>
    </location>
</feature>
<dbReference type="AlphaFoldDB" id="A0A936YYF0"/>
<dbReference type="Proteomes" id="UP000599109">
    <property type="component" value="Unassembled WGS sequence"/>
</dbReference>
<dbReference type="GO" id="GO:0071949">
    <property type="term" value="F:FAD binding"/>
    <property type="evidence" value="ECO:0007669"/>
    <property type="project" value="InterPro"/>
</dbReference>
<dbReference type="Gene3D" id="3.50.50.60">
    <property type="entry name" value="FAD/NAD(P)-binding domain"/>
    <property type="match status" value="1"/>
</dbReference>
<dbReference type="RefSeq" id="WP_201672801.1">
    <property type="nucleotide sequence ID" value="NZ_JAEQNE010000001.1"/>
</dbReference>
<evidence type="ECO:0000313" key="5">
    <source>
        <dbReference type="Proteomes" id="UP000599109"/>
    </source>
</evidence>
<name>A0A936YYF0_9BURK</name>
<dbReference type="InterPro" id="IPR002938">
    <property type="entry name" value="FAD-bd"/>
</dbReference>
<dbReference type="SUPFAM" id="SSF54373">
    <property type="entry name" value="FAD-linked reductases, C-terminal domain"/>
    <property type="match status" value="1"/>
</dbReference>
<organism evidence="4 5">
    <name type="scientific">Ramlibacter monticola</name>
    <dbReference type="NCBI Taxonomy" id="1926872"/>
    <lineage>
        <taxon>Bacteria</taxon>
        <taxon>Pseudomonadati</taxon>
        <taxon>Pseudomonadota</taxon>
        <taxon>Betaproteobacteria</taxon>
        <taxon>Burkholderiales</taxon>
        <taxon>Comamonadaceae</taxon>
        <taxon>Ramlibacter</taxon>
    </lineage>
</organism>
<evidence type="ECO:0000259" key="3">
    <source>
        <dbReference type="Pfam" id="PF01494"/>
    </source>
</evidence>
<keyword evidence="2" id="KW-0503">Monooxygenase</keyword>
<dbReference type="NCBIfam" id="NF005720">
    <property type="entry name" value="PRK07538.1"/>
    <property type="match status" value="1"/>
</dbReference>
<comment type="caution">
    <text evidence="4">The sequence shown here is derived from an EMBL/GenBank/DDBJ whole genome shotgun (WGS) entry which is preliminary data.</text>
</comment>
<gene>
    <name evidence="4" type="ORF">JJ685_03690</name>
</gene>
<keyword evidence="5" id="KW-1185">Reference proteome</keyword>
<dbReference type="InterPro" id="IPR050493">
    <property type="entry name" value="FAD-dep_Monooxygenase_BioMet"/>
</dbReference>
<dbReference type="SUPFAM" id="SSF51905">
    <property type="entry name" value="FAD/NAD(P)-binding domain"/>
    <property type="match status" value="1"/>
</dbReference>
<dbReference type="EMBL" id="JAEQNE010000001">
    <property type="protein sequence ID" value="MBL0390235.1"/>
    <property type="molecule type" value="Genomic_DNA"/>
</dbReference>
<dbReference type="InterPro" id="IPR036188">
    <property type="entry name" value="FAD/NAD-bd_sf"/>
</dbReference>
<dbReference type="Gene3D" id="3.30.9.30">
    <property type="match status" value="1"/>
</dbReference>
<proteinExistence type="predicted"/>
<sequence>MTDAPAPSLPQPPVLIAGGGIGGLSLALTLHQIGVPCVVFEAVGDLQPLGVGINLQPNAVRELFDLGLDAAALDRIGIQAREWALVGRNGKDVYSEPRGLLAGYRWPQYSVHRGKLQMLLYRTVLERLGPQAVKLGHRVLAYRNEPDGVVATVRARDGATQEVRGCLLVAADGLHSAVRAQMHPTQPPIRWGGAIMWRGTTPGVPIRSGASFVGVGSLRHRVVFYPISQPDPATGLATINWIAEITVDNRDGWTQGDWNRRVQLADFAHHFDGWDFGWLDVPSMLFGATEVFEYPMIDRDPVPTWVDGRVALLGDAAHVMYPVGSNGASQAIVDARVLGAALVQHGVGVKALRSYDQKLCAEISALVLRNRGSGPFGLLGLVDERCGGVFDDIDQVIPAAEREAYMARYKAAAGFAIETLNAAPPTIPSGAEVRSRG</sequence>
<keyword evidence="1" id="KW-0560">Oxidoreductase</keyword>
<dbReference type="PANTHER" id="PTHR13789:SF268">
    <property type="entry name" value="5-METHYLPHENAZINE-1-CARBOXYLATE 1-MONOOXYGENASE"/>
    <property type="match status" value="1"/>
</dbReference>
<dbReference type="PRINTS" id="PR00420">
    <property type="entry name" value="RNGMNOXGNASE"/>
</dbReference>
<dbReference type="GO" id="GO:0004497">
    <property type="term" value="F:monooxygenase activity"/>
    <property type="evidence" value="ECO:0007669"/>
    <property type="project" value="UniProtKB-KW"/>
</dbReference>
<reference evidence="4 5" key="1">
    <citation type="journal article" date="2017" name="Int. J. Syst. Evol. Microbiol.">
        <title>Ramlibacter monticola sp. nov., isolated from forest soil.</title>
        <authorList>
            <person name="Chaudhary D.K."/>
            <person name="Kim J."/>
        </authorList>
    </citation>
    <scope>NUCLEOTIDE SEQUENCE [LARGE SCALE GENOMIC DNA]</scope>
    <source>
        <strain evidence="4 5">KACC 19175</strain>
    </source>
</reference>
<evidence type="ECO:0000256" key="1">
    <source>
        <dbReference type="ARBA" id="ARBA00023002"/>
    </source>
</evidence>
<dbReference type="Pfam" id="PF01494">
    <property type="entry name" value="FAD_binding_3"/>
    <property type="match status" value="2"/>
</dbReference>
<feature type="domain" description="FAD-binding" evidence="3">
    <location>
        <begin position="13"/>
        <end position="182"/>
    </location>
</feature>
<dbReference type="PANTHER" id="PTHR13789">
    <property type="entry name" value="MONOOXYGENASE"/>
    <property type="match status" value="1"/>
</dbReference>